<dbReference type="Proteomes" id="UP000244811">
    <property type="component" value="Chromosome 1"/>
</dbReference>
<protein>
    <submittedName>
        <fullName evidence="2">Uncharacterized protein</fullName>
    </submittedName>
</protein>
<evidence type="ECO:0000256" key="1">
    <source>
        <dbReference type="SAM" id="SignalP"/>
    </source>
</evidence>
<feature type="signal peptide" evidence="1">
    <location>
        <begin position="1"/>
        <end position="21"/>
    </location>
</feature>
<gene>
    <name evidence="2" type="ORF">MACK_003366</name>
</gene>
<keyword evidence="1" id="KW-0732">Signal</keyword>
<feature type="chain" id="PRO_5036847533" evidence="1">
    <location>
        <begin position="22"/>
        <end position="108"/>
    </location>
</feature>
<dbReference type="EMBL" id="CP056069">
    <property type="protein sequence ID" value="UVC49528.1"/>
    <property type="molecule type" value="Genomic_DNA"/>
</dbReference>
<organism evidence="2 3">
    <name type="scientific">Theileria orientalis</name>
    <dbReference type="NCBI Taxonomy" id="68886"/>
    <lineage>
        <taxon>Eukaryota</taxon>
        <taxon>Sar</taxon>
        <taxon>Alveolata</taxon>
        <taxon>Apicomplexa</taxon>
        <taxon>Aconoidasida</taxon>
        <taxon>Piroplasmida</taxon>
        <taxon>Theileriidae</taxon>
        <taxon>Theileria</taxon>
    </lineage>
</organism>
<sequence>MYIICCLKVLVLSLFLSFSYKTNLAFSKNTDSVPPNSSEGLVNRVKKGLNTFTDCSVDRLLEHCDIETTKNFECFRSLGECISLGFKTALLKEKVEKEKEAPNPNDEL</sequence>
<accession>A0A976XJ58</accession>
<evidence type="ECO:0000313" key="3">
    <source>
        <dbReference type="Proteomes" id="UP000244811"/>
    </source>
</evidence>
<name>A0A976XJ58_THEOR</name>
<evidence type="ECO:0000313" key="2">
    <source>
        <dbReference type="EMBL" id="UVC49528.1"/>
    </source>
</evidence>
<proteinExistence type="predicted"/>
<dbReference type="Pfam" id="PF23483">
    <property type="entry name" value="Microp_apicomplexa_2"/>
    <property type="match status" value="1"/>
</dbReference>
<reference evidence="2" key="1">
    <citation type="submission" date="2022-07" db="EMBL/GenBank/DDBJ databases">
        <title>Evaluation of T. orientalis genome assembly methods using nanopore sequencing and analysis of variation between genomes.</title>
        <authorList>
            <person name="Yam J."/>
            <person name="Micallef M.L."/>
            <person name="Liu M."/>
            <person name="Djordjevic S.P."/>
            <person name="Bogema D.R."/>
            <person name="Jenkins C."/>
        </authorList>
    </citation>
    <scope>NUCLEOTIDE SEQUENCE</scope>
    <source>
        <strain evidence="2">Goon Nure</strain>
    </source>
</reference>
<dbReference type="InterPro" id="IPR056316">
    <property type="entry name" value="Microp_apicomplexa_2"/>
</dbReference>
<dbReference type="AlphaFoldDB" id="A0A976XJ58"/>